<dbReference type="PANTHER" id="PTHR47331:SF6">
    <property type="entry name" value="DOUBLECORTIN DOMAIN-CONTAINING PROTEIN"/>
    <property type="match status" value="1"/>
</dbReference>
<gene>
    <name evidence="1" type="ORF">DPMN_166712</name>
</gene>
<dbReference type="Proteomes" id="UP000828390">
    <property type="component" value="Unassembled WGS sequence"/>
</dbReference>
<proteinExistence type="predicted"/>
<evidence type="ECO:0000313" key="1">
    <source>
        <dbReference type="EMBL" id="KAH3788567.1"/>
    </source>
</evidence>
<reference evidence="1" key="1">
    <citation type="journal article" date="2019" name="bioRxiv">
        <title>The Genome of the Zebra Mussel, Dreissena polymorpha: A Resource for Invasive Species Research.</title>
        <authorList>
            <person name="McCartney M.A."/>
            <person name="Auch B."/>
            <person name="Kono T."/>
            <person name="Mallez S."/>
            <person name="Zhang Y."/>
            <person name="Obille A."/>
            <person name="Becker A."/>
            <person name="Abrahante J.E."/>
            <person name="Garbe J."/>
            <person name="Badalamenti J.P."/>
            <person name="Herman A."/>
            <person name="Mangelson H."/>
            <person name="Liachko I."/>
            <person name="Sullivan S."/>
            <person name="Sone E.D."/>
            <person name="Koren S."/>
            <person name="Silverstein K.A.T."/>
            <person name="Beckman K.B."/>
            <person name="Gohl D.M."/>
        </authorList>
    </citation>
    <scope>NUCLEOTIDE SEQUENCE</scope>
    <source>
        <strain evidence="1">Duluth1</strain>
        <tissue evidence="1">Whole animal</tissue>
    </source>
</reference>
<comment type="caution">
    <text evidence="1">The sequence shown here is derived from an EMBL/GenBank/DDBJ whole genome shotgun (WGS) entry which is preliminary data.</text>
</comment>
<evidence type="ECO:0000313" key="2">
    <source>
        <dbReference type="Proteomes" id="UP000828390"/>
    </source>
</evidence>
<keyword evidence="2" id="KW-1185">Reference proteome</keyword>
<accession>A0A9D4F323</accession>
<sequence length="55" mass="6084">MLSGSDLTNKLIGVLMSFRREVVAVVADIEQMFYCFSVLKSTEIFSNSFGTKATT</sequence>
<organism evidence="1 2">
    <name type="scientific">Dreissena polymorpha</name>
    <name type="common">Zebra mussel</name>
    <name type="synonym">Mytilus polymorpha</name>
    <dbReference type="NCBI Taxonomy" id="45954"/>
    <lineage>
        <taxon>Eukaryota</taxon>
        <taxon>Metazoa</taxon>
        <taxon>Spiralia</taxon>
        <taxon>Lophotrochozoa</taxon>
        <taxon>Mollusca</taxon>
        <taxon>Bivalvia</taxon>
        <taxon>Autobranchia</taxon>
        <taxon>Heteroconchia</taxon>
        <taxon>Euheterodonta</taxon>
        <taxon>Imparidentia</taxon>
        <taxon>Neoheterodontei</taxon>
        <taxon>Myida</taxon>
        <taxon>Dreissenoidea</taxon>
        <taxon>Dreissenidae</taxon>
        <taxon>Dreissena</taxon>
    </lineage>
</organism>
<protein>
    <submittedName>
        <fullName evidence="1">Uncharacterized protein</fullName>
    </submittedName>
</protein>
<name>A0A9D4F323_DREPO</name>
<dbReference type="EMBL" id="JAIWYP010000008">
    <property type="protein sequence ID" value="KAH3788567.1"/>
    <property type="molecule type" value="Genomic_DNA"/>
</dbReference>
<reference evidence="1" key="2">
    <citation type="submission" date="2020-11" db="EMBL/GenBank/DDBJ databases">
        <authorList>
            <person name="McCartney M.A."/>
            <person name="Auch B."/>
            <person name="Kono T."/>
            <person name="Mallez S."/>
            <person name="Becker A."/>
            <person name="Gohl D.M."/>
            <person name="Silverstein K.A.T."/>
            <person name="Koren S."/>
            <person name="Bechman K.B."/>
            <person name="Herman A."/>
            <person name="Abrahante J.E."/>
            <person name="Garbe J."/>
        </authorList>
    </citation>
    <scope>NUCLEOTIDE SEQUENCE</scope>
    <source>
        <strain evidence="1">Duluth1</strain>
        <tissue evidence="1">Whole animal</tissue>
    </source>
</reference>
<dbReference type="PANTHER" id="PTHR47331">
    <property type="entry name" value="PHD-TYPE DOMAIN-CONTAINING PROTEIN"/>
    <property type="match status" value="1"/>
</dbReference>
<dbReference type="AlphaFoldDB" id="A0A9D4F323"/>